<dbReference type="PANTHER" id="PTHR10825">
    <property type="entry name" value="RING FINGER DOMAIN-CONTAINING, POLYCOMB GROUP COMPONENT"/>
    <property type="match status" value="1"/>
</dbReference>
<evidence type="ECO:0000256" key="8">
    <source>
        <dbReference type="ARBA" id="ARBA00023242"/>
    </source>
</evidence>
<comment type="subcellular location">
    <subcellularLocation>
        <location evidence="1">Nucleus</location>
    </subcellularLocation>
</comment>
<name>A0AAD9E4I4_9TELE</name>
<dbReference type="SMART" id="SM00184">
    <property type="entry name" value="RING"/>
    <property type="match status" value="1"/>
</dbReference>
<dbReference type="InterPro" id="IPR001841">
    <property type="entry name" value="Znf_RING"/>
</dbReference>
<dbReference type="PROSITE" id="PS00518">
    <property type="entry name" value="ZF_RING_1"/>
    <property type="match status" value="1"/>
</dbReference>
<proteinExistence type="predicted"/>
<dbReference type="FunFam" id="3.30.40.10:FF:000122">
    <property type="entry name" value="polycomb group RING finger protein 1"/>
    <property type="match status" value="1"/>
</dbReference>
<evidence type="ECO:0000313" key="13">
    <source>
        <dbReference type="Proteomes" id="UP001239994"/>
    </source>
</evidence>
<keyword evidence="13" id="KW-1185">Reference proteome</keyword>
<comment type="caution">
    <text evidence="12">The sequence shown here is derived from an EMBL/GenBank/DDBJ whole genome shotgun (WGS) entry which is preliminary data.</text>
</comment>
<dbReference type="InterPro" id="IPR013083">
    <property type="entry name" value="Znf_RING/FYVE/PHD"/>
</dbReference>
<evidence type="ECO:0000256" key="9">
    <source>
        <dbReference type="ARBA" id="ARBA00040075"/>
    </source>
</evidence>
<keyword evidence="5" id="KW-0862">Zinc</keyword>
<dbReference type="FunFam" id="3.10.20.90:FF:000099">
    <property type="entry name" value="Polycomb group RING finger protein 1"/>
    <property type="match status" value="1"/>
</dbReference>
<dbReference type="CDD" id="cd16733">
    <property type="entry name" value="RING-HC_PCGF1"/>
    <property type="match status" value="1"/>
</dbReference>
<dbReference type="GO" id="GO:0035102">
    <property type="term" value="C:PRC1 complex"/>
    <property type="evidence" value="ECO:0007669"/>
    <property type="project" value="TreeGrafter"/>
</dbReference>
<dbReference type="GO" id="GO:0000122">
    <property type="term" value="P:negative regulation of transcription by RNA polymerase II"/>
    <property type="evidence" value="ECO:0007669"/>
    <property type="project" value="TreeGrafter"/>
</dbReference>
<evidence type="ECO:0000256" key="5">
    <source>
        <dbReference type="ARBA" id="ARBA00022833"/>
    </source>
</evidence>
<evidence type="ECO:0000256" key="2">
    <source>
        <dbReference type="ARBA" id="ARBA00022491"/>
    </source>
</evidence>
<evidence type="ECO:0000256" key="4">
    <source>
        <dbReference type="ARBA" id="ARBA00022771"/>
    </source>
</evidence>
<dbReference type="SUPFAM" id="SSF57850">
    <property type="entry name" value="RING/U-box"/>
    <property type="match status" value="1"/>
</dbReference>
<dbReference type="PANTHER" id="PTHR10825:SF29">
    <property type="entry name" value="POLYCOMB GROUP RING FINGER PROTEIN 1"/>
    <property type="match status" value="1"/>
</dbReference>
<evidence type="ECO:0000256" key="6">
    <source>
        <dbReference type="ARBA" id="ARBA00023015"/>
    </source>
</evidence>
<dbReference type="AlphaFoldDB" id="A0AAD9E4I4"/>
<dbReference type="Proteomes" id="UP001239994">
    <property type="component" value="Unassembled WGS sequence"/>
</dbReference>
<dbReference type="PROSITE" id="PS50089">
    <property type="entry name" value="ZF_RING_2"/>
    <property type="match status" value="1"/>
</dbReference>
<keyword evidence="2" id="KW-0678">Repressor</keyword>
<evidence type="ECO:0000313" key="12">
    <source>
        <dbReference type="EMBL" id="KAK1804124.1"/>
    </source>
</evidence>
<protein>
    <recommendedName>
        <fullName evidence="9">Polycomb group RING finger protein 1</fullName>
    </recommendedName>
</protein>
<evidence type="ECO:0000256" key="3">
    <source>
        <dbReference type="ARBA" id="ARBA00022723"/>
    </source>
</evidence>
<evidence type="ECO:0000259" key="11">
    <source>
        <dbReference type="PROSITE" id="PS50089"/>
    </source>
</evidence>
<gene>
    <name evidence="12" type="ORF">P4O66_020165</name>
</gene>
<dbReference type="GO" id="GO:0008270">
    <property type="term" value="F:zinc ion binding"/>
    <property type="evidence" value="ECO:0007669"/>
    <property type="project" value="UniProtKB-KW"/>
</dbReference>
<sequence>MPTTVTRKYAEFPKMAEQGPMAIAMRLRNQLQNVYKLDPLRNEEEVKIKIKDLNEHIVCYLCAGYFIDATTITECLHTFCKSCIVKYLQTSKYCPMCNIKIHETQPLLNLKLDRVMQDIVYKLVPGLQESEDKRIREFYQSRGLERIIQPGDDSLPDNTGLPYTSFDHSKAHFYRYDEQVSLCLERQSSSLSGKDKNKLTLQQKFVRCSVRAEVRHLRKVLCHRLNVERHQVRPLISSPCSPCLRHCFSPTTGSPLCHQGQENKIGLYNSINWSDTNGPKDIQQTAVRTTRMRRERGNSPPISFGFLLRFIH</sequence>
<organism evidence="12 13">
    <name type="scientific">Electrophorus voltai</name>
    <dbReference type="NCBI Taxonomy" id="2609070"/>
    <lineage>
        <taxon>Eukaryota</taxon>
        <taxon>Metazoa</taxon>
        <taxon>Chordata</taxon>
        <taxon>Craniata</taxon>
        <taxon>Vertebrata</taxon>
        <taxon>Euteleostomi</taxon>
        <taxon>Actinopterygii</taxon>
        <taxon>Neopterygii</taxon>
        <taxon>Teleostei</taxon>
        <taxon>Ostariophysi</taxon>
        <taxon>Gymnotiformes</taxon>
        <taxon>Gymnotoidei</taxon>
        <taxon>Gymnotidae</taxon>
        <taxon>Electrophorus</taxon>
    </lineage>
</organism>
<keyword evidence="4 10" id="KW-0863">Zinc-finger</keyword>
<keyword evidence="3" id="KW-0479">Metal-binding</keyword>
<accession>A0AAD9E4I4</accession>
<dbReference type="Pfam" id="PF13923">
    <property type="entry name" value="zf-C3HC4_2"/>
    <property type="match status" value="1"/>
</dbReference>
<evidence type="ECO:0000256" key="7">
    <source>
        <dbReference type="ARBA" id="ARBA00023163"/>
    </source>
</evidence>
<reference evidence="12" key="1">
    <citation type="submission" date="2023-03" db="EMBL/GenBank/DDBJ databases">
        <title>Electrophorus voltai genome.</title>
        <authorList>
            <person name="Bian C."/>
        </authorList>
    </citation>
    <scope>NUCLEOTIDE SEQUENCE</scope>
    <source>
        <strain evidence="12">CB-2022</strain>
        <tissue evidence="12">Muscle</tissue>
    </source>
</reference>
<keyword evidence="6" id="KW-0805">Transcription regulation</keyword>
<dbReference type="EMBL" id="JAROKS010000004">
    <property type="protein sequence ID" value="KAK1804124.1"/>
    <property type="molecule type" value="Genomic_DNA"/>
</dbReference>
<dbReference type="Gene3D" id="3.10.20.90">
    <property type="entry name" value="Phosphatidylinositol 3-kinase Catalytic Subunit, Chain A, domain 1"/>
    <property type="match status" value="1"/>
</dbReference>
<dbReference type="Gene3D" id="3.30.40.10">
    <property type="entry name" value="Zinc/RING finger domain, C3HC4 (zinc finger)"/>
    <property type="match status" value="1"/>
</dbReference>
<dbReference type="GO" id="GO:1990841">
    <property type="term" value="F:promoter-specific chromatin binding"/>
    <property type="evidence" value="ECO:0007669"/>
    <property type="project" value="TreeGrafter"/>
</dbReference>
<feature type="domain" description="RING-type" evidence="11">
    <location>
        <begin position="59"/>
        <end position="98"/>
    </location>
</feature>
<dbReference type="InterPro" id="IPR017907">
    <property type="entry name" value="Znf_RING_CS"/>
</dbReference>
<evidence type="ECO:0000256" key="1">
    <source>
        <dbReference type="ARBA" id="ARBA00004123"/>
    </source>
</evidence>
<keyword evidence="8" id="KW-0539">Nucleus</keyword>
<evidence type="ECO:0000256" key="10">
    <source>
        <dbReference type="PROSITE-ProRule" id="PRU00175"/>
    </source>
</evidence>
<keyword evidence="7" id="KW-0804">Transcription</keyword>